<dbReference type="GO" id="GO:0008270">
    <property type="term" value="F:zinc ion binding"/>
    <property type="evidence" value="ECO:0007669"/>
    <property type="project" value="UniProtKB-KW"/>
</dbReference>
<name>A0A9P6YDT6_RHIOR</name>
<dbReference type="InterPro" id="IPR039355">
    <property type="entry name" value="Transcription_factor_GATA"/>
</dbReference>
<dbReference type="GO" id="GO:0000122">
    <property type="term" value="P:negative regulation of transcription by RNA polymerase II"/>
    <property type="evidence" value="ECO:0007669"/>
    <property type="project" value="TreeGrafter"/>
</dbReference>
<dbReference type="Gene3D" id="3.30.50.10">
    <property type="entry name" value="Erythroid Transcription Factor GATA-1, subunit A"/>
    <property type="match status" value="1"/>
</dbReference>
<dbReference type="SMART" id="SM00401">
    <property type="entry name" value="ZnF_GATA"/>
    <property type="match status" value="1"/>
</dbReference>
<dbReference type="GO" id="GO:0000978">
    <property type="term" value="F:RNA polymerase II cis-regulatory region sequence-specific DNA binding"/>
    <property type="evidence" value="ECO:0007669"/>
    <property type="project" value="TreeGrafter"/>
</dbReference>
<comment type="caution">
    <text evidence="10">The sequence shown here is derived from an EMBL/GenBank/DDBJ whole genome shotgun (WGS) entry which is preliminary data.</text>
</comment>
<dbReference type="PANTHER" id="PTHR10071">
    <property type="entry name" value="TRANSCRIPTION FACTOR GATA FAMILY MEMBER"/>
    <property type="match status" value="1"/>
</dbReference>
<dbReference type="InterPro" id="IPR000679">
    <property type="entry name" value="Znf_GATA"/>
</dbReference>
<dbReference type="PANTHER" id="PTHR10071:SF335">
    <property type="entry name" value="IRON-SENSING TRANSCRIPTIONAL REPRESSOR-RELATED"/>
    <property type="match status" value="1"/>
</dbReference>
<evidence type="ECO:0000256" key="8">
    <source>
        <dbReference type="PROSITE-ProRule" id="PRU00094"/>
    </source>
</evidence>
<keyword evidence="6" id="KW-0804">Transcription</keyword>
<evidence type="ECO:0000313" key="10">
    <source>
        <dbReference type="EMBL" id="KAG1545928.1"/>
    </source>
</evidence>
<dbReference type="PROSITE" id="PS00344">
    <property type="entry name" value="GATA_ZN_FINGER_1"/>
    <property type="match status" value="1"/>
</dbReference>
<dbReference type="GO" id="GO:0005634">
    <property type="term" value="C:nucleus"/>
    <property type="evidence" value="ECO:0007669"/>
    <property type="project" value="UniProtKB-SubCell"/>
</dbReference>
<keyword evidence="2" id="KW-0479">Metal-binding</keyword>
<protein>
    <recommendedName>
        <fullName evidence="9">GATA-type domain-containing protein</fullName>
    </recommendedName>
</protein>
<dbReference type="FunFam" id="3.30.50.10:FF:000007">
    <property type="entry name" value="Nitrogen regulatory AreA, N-terminal"/>
    <property type="match status" value="1"/>
</dbReference>
<organism evidence="10 11">
    <name type="scientific">Rhizopus oryzae</name>
    <name type="common">Mucormycosis agent</name>
    <name type="synonym">Rhizopus arrhizus var. delemar</name>
    <dbReference type="NCBI Taxonomy" id="64495"/>
    <lineage>
        <taxon>Eukaryota</taxon>
        <taxon>Fungi</taxon>
        <taxon>Fungi incertae sedis</taxon>
        <taxon>Mucoromycota</taxon>
        <taxon>Mucoromycotina</taxon>
        <taxon>Mucoromycetes</taxon>
        <taxon>Mucorales</taxon>
        <taxon>Mucorineae</taxon>
        <taxon>Rhizopodaceae</taxon>
        <taxon>Rhizopus</taxon>
    </lineage>
</organism>
<dbReference type="Pfam" id="PF00320">
    <property type="entry name" value="GATA"/>
    <property type="match status" value="1"/>
</dbReference>
<dbReference type="OrthoDB" id="515401at2759"/>
<feature type="domain" description="GATA-type" evidence="9">
    <location>
        <begin position="11"/>
        <end position="64"/>
    </location>
</feature>
<keyword evidence="7" id="KW-0539">Nucleus</keyword>
<evidence type="ECO:0000313" key="11">
    <source>
        <dbReference type="Proteomes" id="UP000717996"/>
    </source>
</evidence>
<dbReference type="Proteomes" id="UP000717996">
    <property type="component" value="Unassembled WGS sequence"/>
</dbReference>
<evidence type="ECO:0000256" key="5">
    <source>
        <dbReference type="ARBA" id="ARBA00023015"/>
    </source>
</evidence>
<dbReference type="GO" id="GO:0000981">
    <property type="term" value="F:DNA-binding transcription factor activity, RNA polymerase II-specific"/>
    <property type="evidence" value="ECO:0007669"/>
    <property type="project" value="TreeGrafter"/>
</dbReference>
<evidence type="ECO:0000256" key="1">
    <source>
        <dbReference type="ARBA" id="ARBA00004123"/>
    </source>
</evidence>
<proteinExistence type="predicted"/>
<gene>
    <name evidence="10" type="ORF">G6F51_005170</name>
</gene>
<dbReference type="CDD" id="cd00202">
    <property type="entry name" value="ZnF_GATA"/>
    <property type="match status" value="1"/>
</dbReference>
<dbReference type="EMBL" id="JAANIT010000617">
    <property type="protein sequence ID" value="KAG1545928.1"/>
    <property type="molecule type" value="Genomic_DNA"/>
</dbReference>
<dbReference type="PROSITE" id="PS50114">
    <property type="entry name" value="GATA_ZN_FINGER_2"/>
    <property type="match status" value="1"/>
</dbReference>
<evidence type="ECO:0000256" key="3">
    <source>
        <dbReference type="ARBA" id="ARBA00022771"/>
    </source>
</evidence>
<evidence type="ECO:0000256" key="2">
    <source>
        <dbReference type="ARBA" id="ARBA00022723"/>
    </source>
</evidence>
<dbReference type="PRINTS" id="PR00619">
    <property type="entry name" value="GATAZNFINGER"/>
</dbReference>
<keyword evidence="5" id="KW-0805">Transcription regulation</keyword>
<sequence>MMQTKDQCQGCSQFTTCYNCETTITPLWRRDEAGNTICNACGLYYRLHQVQRPVTMKRNSIKRRKRFNPHLITDQSNNKRMKSKEHETTVISSIQSLLNLSQPDHPILSNLILNPTQFEQALKERRDHLQKELDHITHLLSKTTEILNTVESILSLSTKNNHPPSFNTIPSLYSNSPSTHSNIHLPSLHLFSPS</sequence>
<dbReference type="GO" id="GO:0045944">
    <property type="term" value="P:positive regulation of transcription by RNA polymerase II"/>
    <property type="evidence" value="ECO:0007669"/>
    <property type="project" value="TreeGrafter"/>
</dbReference>
<reference evidence="10" key="1">
    <citation type="journal article" date="2020" name="Microb. Genom.">
        <title>Genetic diversity of clinical and environmental Mucorales isolates obtained from an investigation of mucormycosis cases among solid organ transplant recipients.</title>
        <authorList>
            <person name="Nguyen M.H."/>
            <person name="Kaul D."/>
            <person name="Muto C."/>
            <person name="Cheng S.J."/>
            <person name="Richter R.A."/>
            <person name="Bruno V.M."/>
            <person name="Liu G."/>
            <person name="Beyhan S."/>
            <person name="Sundermann A.J."/>
            <person name="Mounaud S."/>
            <person name="Pasculle A.W."/>
            <person name="Nierman W.C."/>
            <person name="Driscoll E."/>
            <person name="Cumbie R."/>
            <person name="Clancy C.J."/>
            <person name="Dupont C.L."/>
        </authorList>
    </citation>
    <scope>NUCLEOTIDE SEQUENCE</scope>
    <source>
        <strain evidence="10">GL16</strain>
    </source>
</reference>
<dbReference type="InterPro" id="IPR013088">
    <property type="entry name" value="Znf_NHR/GATA"/>
</dbReference>
<evidence type="ECO:0000256" key="7">
    <source>
        <dbReference type="ARBA" id="ARBA00023242"/>
    </source>
</evidence>
<evidence type="ECO:0000259" key="9">
    <source>
        <dbReference type="PROSITE" id="PS50114"/>
    </source>
</evidence>
<comment type="subcellular location">
    <subcellularLocation>
        <location evidence="1">Nucleus</location>
    </subcellularLocation>
</comment>
<dbReference type="AlphaFoldDB" id="A0A9P6YDT6"/>
<accession>A0A9P6YDT6</accession>
<evidence type="ECO:0000256" key="4">
    <source>
        <dbReference type="ARBA" id="ARBA00022833"/>
    </source>
</evidence>
<keyword evidence="3 8" id="KW-0863">Zinc-finger</keyword>
<dbReference type="SUPFAM" id="SSF57716">
    <property type="entry name" value="Glucocorticoid receptor-like (DNA-binding domain)"/>
    <property type="match status" value="1"/>
</dbReference>
<keyword evidence="4" id="KW-0862">Zinc</keyword>
<evidence type="ECO:0000256" key="6">
    <source>
        <dbReference type="ARBA" id="ARBA00023163"/>
    </source>
</evidence>